<accession>A0A377HZM5</accession>
<dbReference type="AlphaFoldDB" id="A0A377HZM5"/>
<reference evidence="1 2" key="1">
    <citation type="submission" date="2018-06" db="EMBL/GenBank/DDBJ databases">
        <authorList>
            <consortium name="Pathogen Informatics"/>
            <person name="Doyle S."/>
        </authorList>
    </citation>
    <scope>NUCLEOTIDE SEQUENCE [LARGE SCALE GENOMIC DNA]</scope>
    <source>
        <strain evidence="1 2">NCTC10794</strain>
    </source>
</reference>
<gene>
    <name evidence="1" type="ORF">NCTC10794_00652</name>
</gene>
<evidence type="ECO:0000313" key="2">
    <source>
        <dbReference type="Proteomes" id="UP000254867"/>
    </source>
</evidence>
<name>A0A377HZM5_HAEPH</name>
<protein>
    <submittedName>
        <fullName evidence="1">Uncharacterized protein</fullName>
    </submittedName>
</protein>
<evidence type="ECO:0000313" key="1">
    <source>
        <dbReference type="EMBL" id="STO63614.1"/>
    </source>
</evidence>
<sequence>MSQKLSKYELISRLLSLKEKQDELTIQVQHLTQEMNTLIQLYMPKEPKPSSLITVRWVAQVLRENRRWLFCGEIAEKVLALTGNPQFVDIGDKHYKAVNRILLRLHKQGIVECAARFWRLKPIEQG</sequence>
<dbReference type="EMBL" id="UGHH01000002">
    <property type="protein sequence ID" value="STO63614.1"/>
    <property type="molecule type" value="Genomic_DNA"/>
</dbReference>
<organism evidence="1 2">
    <name type="scientific">Haemophilus parahaemolyticus</name>
    <dbReference type="NCBI Taxonomy" id="735"/>
    <lineage>
        <taxon>Bacteria</taxon>
        <taxon>Pseudomonadati</taxon>
        <taxon>Pseudomonadota</taxon>
        <taxon>Gammaproteobacteria</taxon>
        <taxon>Pasteurellales</taxon>
        <taxon>Pasteurellaceae</taxon>
        <taxon>Haemophilus</taxon>
    </lineage>
</organism>
<proteinExistence type="predicted"/>
<dbReference type="RefSeq" id="WP_119222326.1">
    <property type="nucleotide sequence ID" value="NZ_UGHH01000002.1"/>
</dbReference>
<dbReference type="Proteomes" id="UP000254867">
    <property type="component" value="Unassembled WGS sequence"/>
</dbReference>